<evidence type="ECO:0000313" key="2">
    <source>
        <dbReference type="Proteomes" id="UP000299102"/>
    </source>
</evidence>
<gene>
    <name evidence="1" type="ORF">EVAR_76240_1</name>
</gene>
<reference evidence="1 2" key="1">
    <citation type="journal article" date="2019" name="Commun. Biol.">
        <title>The bagworm genome reveals a unique fibroin gene that provides high tensile strength.</title>
        <authorList>
            <person name="Kono N."/>
            <person name="Nakamura H."/>
            <person name="Ohtoshi R."/>
            <person name="Tomita M."/>
            <person name="Numata K."/>
            <person name="Arakawa K."/>
        </authorList>
    </citation>
    <scope>NUCLEOTIDE SEQUENCE [LARGE SCALE GENOMIC DNA]</scope>
</reference>
<organism evidence="1 2">
    <name type="scientific">Eumeta variegata</name>
    <name type="common">Bagworm moth</name>
    <name type="synonym">Eumeta japonica</name>
    <dbReference type="NCBI Taxonomy" id="151549"/>
    <lineage>
        <taxon>Eukaryota</taxon>
        <taxon>Metazoa</taxon>
        <taxon>Ecdysozoa</taxon>
        <taxon>Arthropoda</taxon>
        <taxon>Hexapoda</taxon>
        <taxon>Insecta</taxon>
        <taxon>Pterygota</taxon>
        <taxon>Neoptera</taxon>
        <taxon>Endopterygota</taxon>
        <taxon>Lepidoptera</taxon>
        <taxon>Glossata</taxon>
        <taxon>Ditrysia</taxon>
        <taxon>Tineoidea</taxon>
        <taxon>Psychidae</taxon>
        <taxon>Oiketicinae</taxon>
        <taxon>Eumeta</taxon>
    </lineage>
</organism>
<keyword evidence="2" id="KW-1185">Reference proteome</keyword>
<name>A0A4C1UNW7_EUMVA</name>
<sequence>MNGNGSQSFSYPLFLSRGSLESEWCRFIRGEAGVTRGAGRWVACTYRAAVVVTNSGDGCERRLRIMITGASTRGFDLSQMRPFALCHERKPNLDVVITLEQRPRGRRAPGGRAPAAAAQGYGSATLSPPSSLLFEFCICCGINGRTTGPRRRARTNIAFKTTAAESILRRS</sequence>
<dbReference type="Proteomes" id="UP000299102">
    <property type="component" value="Unassembled WGS sequence"/>
</dbReference>
<dbReference type="EMBL" id="BGZK01000203">
    <property type="protein sequence ID" value="GBP28145.1"/>
    <property type="molecule type" value="Genomic_DNA"/>
</dbReference>
<evidence type="ECO:0000313" key="1">
    <source>
        <dbReference type="EMBL" id="GBP28145.1"/>
    </source>
</evidence>
<comment type="caution">
    <text evidence="1">The sequence shown here is derived from an EMBL/GenBank/DDBJ whole genome shotgun (WGS) entry which is preliminary data.</text>
</comment>
<protein>
    <submittedName>
        <fullName evidence="1">Uncharacterized protein</fullName>
    </submittedName>
</protein>
<proteinExistence type="predicted"/>
<accession>A0A4C1UNW7</accession>
<dbReference type="AlphaFoldDB" id="A0A4C1UNW7"/>